<feature type="compositionally biased region" description="Low complexity" evidence="1">
    <location>
        <begin position="85"/>
        <end position="95"/>
    </location>
</feature>
<proteinExistence type="predicted"/>
<sequence length="106" mass="12526">MKPPPRRIQYEALNAWEHAANTKRKEKYQKKAKRTVRSWIDANWDAEQQVWRRDMVEGVKQFFLLMNDKPKKIKAKREKDTGPQNGSNNDSDSSDVFLEDFLSSQV</sequence>
<keyword evidence="3" id="KW-1185">Reference proteome</keyword>
<evidence type="ECO:0000256" key="1">
    <source>
        <dbReference type="SAM" id="MobiDB-lite"/>
    </source>
</evidence>
<evidence type="ECO:0000313" key="2">
    <source>
        <dbReference type="EMBL" id="KAJ1088981.1"/>
    </source>
</evidence>
<comment type="caution">
    <text evidence="2">The sequence shown here is derived from an EMBL/GenBank/DDBJ whole genome shotgun (WGS) entry which is preliminary data.</text>
</comment>
<protein>
    <submittedName>
        <fullName evidence="2">Uncharacterized protein</fullName>
    </submittedName>
</protein>
<gene>
    <name evidence="2" type="ORF">NDU88_002135</name>
</gene>
<name>A0AAV7LBH5_PLEWA</name>
<dbReference type="Proteomes" id="UP001066276">
    <property type="component" value="Chromosome 11"/>
</dbReference>
<accession>A0AAV7LBH5</accession>
<organism evidence="2 3">
    <name type="scientific">Pleurodeles waltl</name>
    <name type="common">Iberian ribbed newt</name>
    <dbReference type="NCBI Taxonomy" id="8319"/>
    <lineage>
        <taxon>Eukaryota</taxon>
        <taxon>Metazoa</taxon>
        <taxon>Chordata</taxon>
        <taxon>Craniata</taxon>
        <taxon>Vertebrata</taxon>
        <taxon>Euteleostomi</taxon>
        <taxon>Amphibia</taxon>
        <taxon>Batrachia</taxon>
        <taxon>Caudata</taxon>
        <taxon>Salamandroidea</taxon>
        <taxon>Salamandridae</taxon>
        <taxon>Pleurodelinae</taxon>
        <taxon>Pleurodeles</taxon>
    </lineage>
</organism>
<reference evidence="2" key="1">
    <citation type="journal article" date="2022" name="bioRxiv">
        <title>Sequencing and chromosome-scale assembly of the giantPleurodeles waltlgenome.</title>
        <authorList>
            <person name="Brown T."/>
            <person name="Elewa A."/>
            <person name="Iarovenko S."/>
            <person name="Subramanian E."/>
            <person name="Araus A.J."/>
            <person name="Petzold A."/>
            <person name="Susuki M."/>
            <person name="Suzuki K.-i.T."/>
            <person name="Hayashi T."/>
            <person name="Toyoda A."/>
            <person name="Oliveira C."/>
            <person name="Osipova E."/>
            <person name="Leigh N.D."/>
            <person name="Simon A."/>
            <person name="Yun M.H."/>
        </authorList>
    </citation>
    <scope>NUCLEOTIDE SEQUENCE</scope>
    <source>
        <strain evidence="2">20211129_DDA</strain>
        <tissue evidence="2">Liver</tissue>
    </source>
</reference>
<evidence type="ECO:0000313" key="3">
    <source>
        <dbReference type="Proteomes" id="UP001066276"/>
    </source>
</evidence>
<dbReference type="AlphaFoldDB" id="A0AAV7LBH5"/>
<feature type="region of interest" description="Disordered" evidence="1">
    <location>
        <begin position="72"/>
        <end position="106"/>
    </location>
</feature>
<dbReference type="EMBL" id="JANPWB010000015">
    <property type="protein sequence ID" value="KAJ1088981.1"/>
    <property type="molecule type" value="Genomic_DNA"/>
</dbReference>